<organism evidence="15 16">
    <name type="scientific">Candidatus Vagococcus giribetii</name>
    <dbReference type="NCBI Taxonomy" id="2230876"/>
    <lineage>
        <taxon>Bacteria</taxon>
        <taxon>Bacillati</taxon>
        <taxon>Bacillota</taxon>
        <taxon>Bacilli</taxon>
        <taxon>Lactobacillales</taxon>
        <taxon>Enterococcaceae</taxon>
        <taxon>Vagococcus</taxon>
    </lineage>
</organism>
<feature type="transmembrane region" description="Helical" evidence="12">
    <location>
        <begin position="290"/>
        <end position="308"/>
    </location>
</feature>
<feature type="transmembrane region" description="Helical" evidence="12">
    <location>
        <begin position="194"/>
        <end position="213"/>
    </location>
</feature>
<keyword evidence="5" id="KW-0808">Transferase</keyword>
<feature type="transmembrane region" description="Helical" evidence="12">
    <location>
        <begin position="328"/>
        <end position="349"/>
    </location>
</feature>
<evidence type="ECO:0000313" key="16">
    <source>
        <dbReference type="Proteomes" id="UP000664857"/>
    </source>
</evidence>
<reference evidence="15 16" key="1">
    <citation type="submission" date="2021-03" db="EMBL/GenBank/DDBJ databases">
        <title>Enterococcal diversity collection.</title>
        <authorList>
            <person name="Gilmore M.S."/>
            <person name="Schwartzman J."/>
            <person name="Van Tyne D."/>
            <person name="Martin M."/>
            <person name="Earl A.M."/>
            <person name="Manson A.L."/>
            <person name="Straub T."/>
            <person name="Salamzade R."/>
            <person name="Saavedra J."/>
            <person name="Lebreton F."/>
            <person name="Prichula J."/>
            <person name="Schaufler K."/>
            <person name="Gaca A."/>
            <person name="Sgardioli B."/>
            <person name="Wagenaar J."/>
            <person name="Strong T."/>
        </authorList>
    </citation>
    <scope>NUCLEOTIDE SEQUENCE [LARGE SCALE GENOMIC DNA]</scope>
    <source>
        <strain evidence="15 16">DIV0080</strain>
    </source>
</reference>
<dbReference type="InterPro" id="IPR018113">
    <property type="entry name" value="PTrfase_EIIB_Cys"/>
</dbReference>
<evidence type="ECO:0000256" key="8">
    <source>
        <dbReference type="ARBA" id="ARBA00022777"/>
    </source>
</evidence>
<evidence type="ECO:0000256" key="1">
    <source>
        <dbReference type="ARBA" id="ARBA00004651"/>
    </source>
</evidence>
<accession>A0ABS3HVP3</accession>
<dbReference type="Gene3D" id="3.30.1360.60">
    <property type="entry name" value="Glucose permease domain IIB"/>
    <property type="match status" value="1"/>
</dbReference>
<evidence type="ECO:0000256" key="11">
    <source>
        <dbReference type="PROSITE-ProRule" id="PRU00421"/>
    </source>
</evidence>
<evidence type="ECO:0000256" key="10">
    <source>
        <dbReference type="ARBA" id="ARBA00023136"/>
    </source>
</evidence>
<dbReference type="Proteomes" id="UP000664857">
    <property type="component" value="Unassembled WGS sequence"/>
</dbReference>
<evidence type="ECO:0000259" key="13">
    <source>
        <dbReference type="PROSITE" id="PS51098"/>
    </source>
</evidence>
<dbReference type="Pfam" id="PF00367">
    <property type="entry name" value="PTS_EIIB"/>
    <property type="match status" value="1"/>
</dbReference>
<proteinExistence type="predicted"/>
<sequence>MKNDYDILGEKIITLSGGKSNFKSVKNCMTRVRITYVDEEKVNKEKIEQLDGVLGVNVADTFQIIVGPGKSVKVQESINSLLGKLDDNESEEEEKGKKNFLKMLSNIFVPLIPAIIASGFLQGINNILISNAKVTAMTQQIAGTDKLTPFQVVLQQDGLLKISTLLGILGDATFAFLAIYVGMTAAKQFKTDPILGAALGAVTTLPSLSILGLTPGQGGLFGVIFGVWLMSKVGIILKKIVPDVLDVVLTPTFNLIITGTIYLFGIMPIAGILSDWLIGGIMYLLENTGIFGGFVLATAFPSLIATGLHHGLSPIHMELINSTGGTPIFPVQIMSNAGLLGAGIAILVLTKNQKTKEIAKGCLPTTFLAVGEPTMYGLVIPSGFGFITASLGAGVAGALVRFFDIKSSAFGAAGMSAIPLMADGKYIQYLICYAVGVISAFILTVTYAKVRNKEL</sequence>
<comment type="subcellular location">
    <subcellularLocation>
        <location evidence="1">Cell membrane</location>
        <topology evidence="1">Multi-pass membrane protein</topology>
    </subcellularLocation>
</comment>
<feature type="transmembrane region" description="Helical" evidence="12">
    <location>
        <begin position="426"/>
        <end position="448"/>
    </location>
</feature>
<dbReference type="SUPFAM" id="SSF55604">
    <property type="entry name" value="Glucose permease domain IIB"/>
    <property type="match status" value="1"/>
</dbReference>
<keyword evidence="8" id="KW-0418">Kinase</keyword>
<keyword evidence="10 12" id="KW-0472">Membrane</keyword>
<feature type="transmembrane region" description="Helical" evidence="12">
    <location>
        <begin position="162"/>
        <end position="182"/>
    </location>
</feature>
<feature type="domain" description="PTS EIIC type-1" evidence="14">
    <location>
        <begin position="115"/>
        <end position="455"/>
    </location>
</feature>
<feature type="transmembrane region" description="Helical" evidence="12">
    <location>
        <begin position="219"/>
        <end position="237"/>
    </location>
</feature>
<evidence type="ECO:0000259" key="14">
    <source>
        <dbReference type="PROSITE" id="PS51103"/>
    </source>
</evidence>
<evidence type="ECO:0000256" key="5">
    <source>
        <dbReference type="ARBA" id="ARBA00022679"/>
    </source>
</evidence>
<feature type="domain" description="PTS EIIB type-1" evidence="13">
    <location>
        <begin position="6"/>
        <end position="88"/>
    </location>
</feature>
<evidence type="ECO:0000256" key="4">
    <source>
        <dbReference type="ARBA" id="ARBA00022597"/>
    </source>
</evidence>
<dbReference type="CDD" id="cd00212">
    <property type="entry name" value="PTS_IIB_glc"/>
    <property type="match status" value="1"/>
</dbReference>
<feature type="transmembrane region" description="Helical" evidence="12">
    <location>
        <begin position="103"/>
        <end position="124"/>
    </location>
</feature>
<dbReference type="InterPro" id="IPR050558">
    <property type="entry name" value="PTS_Sugar-Specific_Components"/>
</dbReference>
<keyword evidence="2" id="KW-0813">Transport</keyword>
<dbReference type="InterPro" id="IPR013013">
    <property type="entry name" value="PTS_EIIC_1"/>
</dbReference>
<dbReference type="EMBL" id="JAFLVX010000035">
    <property type="protein sequence ID" value="MBO0477780.1"/>
    <property type="molecule type" value="Genomic_DNA"/>
</dbReference>
<evidence type="ECO:0000256" key="2">
    <source>
        <dbReference type="ARBA" id="ARBA00022448"/>
    </source>
</evidence>
<feature type="transmembrane region" description="Helical" evidence="12">
    <location>
        <begin position="386"/>
        <end position="405"/>
    </location>
</feature>
<dbReference type="InterPro" id="IPR001996">
    <property type="entry name" value="PTS_IIB_1"/>
</dbReference>
<dbReference type="Pfam" id="PF02378">
    <property type="entry name" value="PTS_EIIC"/>
    <property type="match status" value="1"/>
</dbReference>
<name>A0ABS3HVP3_9ENTE</name>
<keyword evidence="4" id="KW-0762">Sugar transport</keyword>
<dbReference type="PANTHER" id="PTHR30175">
    <property type="entry name" value="PHOSPHOTRANSFERASE SYSTEM TRANSPORT PROTEIN"/>
    <property type="match status" value="1"/>
</dbReference>
<comment type="caution">
    <text evidence="15">The sequence shown here is derived from an EMBL/GenBank/DDBJ whole genome shotgun (WGS) entry which is preliminary data.</text>
</comment>
<evidence type="ECO:0000256" key="7">
    <source>
        <dbReference type="ARBA" id="ARBA00022692"/>
    </source>
</evidence>
<evidence type="ECO:0000256" key="12">
    <source>
        <dbReference type="SAM" id="Phobius"/>
    </source>
</evidence>
<dbReference type="InterPro" id="IPR003352">
    <property type="entry name" value="PTS_EIIC"/>
</dbReference>
<dbReference type="RefSeq" id="WP_206968074.1">
    <property type="nucleotide sequence ID" value="NZ_JAFLVX010000035.1"/>
</dbReference>
<keyword evidence="16" id="KW-1185">Reference proteome</keyword>
<gene>
    <name evidence="15" type="ORF">DOK76_11905</name>
</gene>
<keyword evidence="7 12" id="KW-0812">Transmembrane</keyword>
<protein>
    <submittedName>
        <fullName evidence="15">PTS transporter subunit EIIC</fullName>
    </submittedName>
</protein>
<evidence type="ECO:0000256" key="9">
    <source>
        <dbReference type="ARBA" id="ARBA00022989"/>
    </source>
</evidence>
<dbReference type="InterPro" id="IPR036878">
    <property type="entry name" value="Glu_permease_IIB"/>
</dbReference>
<dbReference type="PROSITE" id="PS51098">
    <property type="entry name" value="PTS_EIIB_TYPE_1"/>
    <property type="match status" value="1"/>
</dbReference>
<dbReference type="PANTHER" id="PTHR30175:SF3">
    <property type="entry name" value="PTS SYSTEM N-ACETYLMURAMIC ACID-SPECIFIC EIIBC COMPONENT"/>
    <property type="match status" value="1"/>
</dbReference>
<evidence type="ECO:0000313" key="15">
    <source>
        <dbReference type="EMBL" id="MBO0477780.1"/>
    </source>
</evidence>
<evidence type="ECO:0000256" key="3">
    <source>
        <dbReference type="ARBA" id="ARBA00022475"/>
    </source>
</evidence>
<feature type="active site" description="Phosphocysteine intermediate; for EIIB activity" evidence="11">
    <location>
        <position position="28"/>
    </location>
</feature>
<evidence type="ECO:0000256" key="6">
    <source>
        <dbReference type="ARBA" id="ARBA00022683"/>
    </source>
</evidence>
<dbReference type="PROSITE" id="PS51103">
    <property type="entry name" value="PTS_EIIC_TYPE_1"/>
    <property type="match status" value="1"/>
</dbReference>
<keyword evidence="6" id="KW-0598">Phosphotransferase system</keyword>
<keyword evidence="3" id="KW-1003">Cell membrane</keyword>
<keyword evidence="9 12" id="KW-1133">Transmembrane helix</keyword>